<feature type="domain" description="CheB-type methylesterase" evidence="10">
    <location>
        <begin position="160"/>
        <end position="355"/>
    </location>
</feature>
<dbReference type="GO" id="GO:0050568">
    <property type="term" value="F:protein-glutamine glutaminase activity"/>
    <property type="evidence" value="ECO:0007669"/>
    <property type="project" value="UniProtKB-UniRule"/>
</dbReference>
<dbReference type="EC" id="3.1.1.61" evidence="6"/>
<evidence type="ECO:0000313" key="12">
    <source>
        <dbReference type="Proteomes" id="UP001198893"/>
    </source>
</evidence>
<feature type="active site" evidence="6 7">
    <location>
        <position position="199"/>
    </location>
</feature>
<evidence type="ECO:0000259" key="9">
    <source>
        <dbReference type="PROSITE" id="PS50110"/>
    </source>
</evidence>
<dbReference type="InterPro" id="IPR011006">
    <property type="entry name" value="CheY-like_superfamily"/>
</dbReference>
<evidence type="ECO:0000256" key="8">
    <source>
        <dbReference type="PROSITE-ProRule" id="PRU00169"/>
    </source>
</evidence>
<dbReference type="SMART" id="SM00448">
    <property type="entry name" value="REC"/>
    <property type="match status" value="1"/>
</dbReference>
<dbReference type="AlphaFoldDB" id="A0AAW4WE26"/>
<feature type="domain" description="Response regulatory" evidence="9">
    <location>
        <begin position="4"/>
        <end position="122"/>
    </location>
</feature>
<dbReference type="InterPro" id="IPR001789">
    <property type="entry name" value="Sig_transdc_resp-reg_receiver"/>
</dbReference>
<dbReference type="PIRSF" id="PIRSF000876">
    <property type="entry name" value="RR_chemtxs_CheB"/>
    <property type="match status" value="1"/>
</dbReference>
<comment type="PTM">
    <text evidence="6">Phosphorylated by CheA. Phosphorylation of the N-terminal regulatory domain activates the methylesterase activity.</text>
</comment>
<comment type="function">
    <text evidence="4">May play the central regulatory role in sporulation. It may be an element of the effector pathway responsible for the activation of sporulation genes in response to nutritional stress. Spo0A may act in concert with spo0H (a sigma factor) to control the expression of some genes that are critical to the sporulation process.</text>
</comment>
<comment type="function">
    <text evidence="6">Involved in chemotaxis. Part of a chemotaxis signal transduction system that modulates chemotaxis in response to various stimuli. Catalyzes the demethylation of specific methylglutamate residues introduced into the chemoreceptors (methyl-accepting chemotaxis proteins or MCP) by CheR. Also mediates the irreversible deamidation of specific glutamine residues to glutamic acid.</text>
</comment>
<dbReference type="PROSITE" id="PS50110">
    <property type="entry name" value="RESPONSE_REGULATORY"/>
    <property type="match status" value="1"/>
</dbReference>
<dbReference type="GO" id="GO:0008984">
    <property type="term" value="F:protein-glutamate methylesterase activity"/>
    <property type="evidence" value="ECO:0007669"/>
    <property type="project" value="UniProtKB-UniRule"/>
</dbReference>
<dbReference type="Proteomes" id="UP001198893">
    <property type="component" value="Unassembled WGS sequence"/>
</dbReference>
<reference evidence="11" key="1">
    <citation type="submission" date="2021-10" db="EMBL/GenBank/DDBJ databases">
        <title>Anaerobic single-cell dispensing facilitates the cultivation of human gut bacteria.</title>
        <authorList>
            <person name="Afrizal A."/>
        </authorList>
    </citation>
    <scope>NUCLEOTIDE SEQUENCE</scope>
    <source>
        <strain evidence="11">CLA-AA-H204</strain>
    </source>
</reference>
<keyword evidence="2 6" id="KW-0145">Chemotaxis</keyword>
<evidence type="ECO:0000256" key="1">
    <source>
        <dbReference type="ARBA" id="ARBA00022490"/>
    </source>
</evidence>
<dbReference type="SUPFAM" id="SSF52738">
    <property type="entry name" value="Methylesterase CheB, C-terminal domain"/>
    <property type="match status" value="1"/>
</dbReference>
<comment type="caution">
    <text evidence="11">The sequence shown here is derived from an EMBL/GenBank/DDBJ whole genome shotgun (WGS) entry which is preliminary data.</text>
</comment>
<dbReference type="InterPro" id="IPR008248">
    <property type="entry name" value="CheB-like"/>
</dbReference>
<dbReference type="CDD" id="cd16432">
    <property type="entry name" value="CheB_Rec"/>
    <property type="match status" value="1"/>
</dbReference>
<organism evidence="11 12">
    <name type="scientific">Roseburia amylophila</name>
    <dbReference type="NCBI Taxonomy" id="2981794"/>
    <lineage>
        <taxon>Bacteria</taxon>
        <taxon>Bacillati</taxon>
        <taxon>Bacillota</taxon>
        <taxon>Clostridia</taxon>
        <taxon>Lachnospirales</taxon>
        <taxon>Lachnospiraceae</taxon>
        <taxon>Roseburia</taxon>
    </lineage>
</organism>
<dbReference type="PANTHER" id="PTHR42872:SF6">
    <property type="entry name" value="PROTEIN-GLUTAMATE METHYLESTERASE_PROTEIN-GLUTAMINE GLUTAMINASE"/>
    <property type="match status" value="1"/>
</dbReference>
<dbReference type="InterPro" id="IPR000673">
    <property type="entry name" value="Sig_transdc_resp-reg_Me-estase"/>
</dbReference>
<dbReference type="GO" id="GO:0000156">
    <property type="term" value="F:phosphorelay response regulator activity"/>
    <property type="evidence" value="ECO:0007669"/>
    <property type="project" value="InterPro"/>
</dbReference>
<dbReference type="EC" id="3.5.1.44" evidence="6"/>
<dbReference type="SUPFAM" id="SSF52172">
    <property type="entry name" value="CheY-like"/>
    <property type="match status" value="1"/>
</dbReference>
<evidence type="ECO:0000259" key="10">
    <source>
        <dbReference type="PROSITE" id="PS50122"/>
    </source>
</evidence>
<comment type="subcellular location">
    <subcellularLocation>
        <location evidence="6">Cytoplasm</location>
    </subcellularLocation>
</comment>
<gene>
    <name evidence="6" type="primary">cheB</name>
    <name evidence="11" type="ORF">LKD47_04485</name>
</gene>
<sequence>MKKNILVVDDSALMRRVICDIINSDSGFQATDTCRDGLEAYEKLCQKAYDAVVLDVNMPRMNGLELLERLQKENIKATVVMVSTLTTDGAEVTLKAMERGAIDFIEKPNNLIETKGQRFREKLIKVLATITAAGSTQTYQKKVITNVVKPAAVRKIRTKDAARSKIVAIACSTGGPKSLQSVIPLLKSNMDAPVLVVQHMPAGFTKSMAARLNELSPLDVKEANEGDVLEKGHVYVAPGGKHLLVQRLADGTHCIVLSDAPAIGGLRPCANLMYESLMDSGYDEITCVVLTGMGADGTKGISELQKEKNVYVIAQDEETSVVYGMPKAIAETGLVDEIVPLESVADTILKNVGVN</sequence>
<evidence type="ECO:0000256" key="7">
    <source>
        <dbReference type="PROSITE-ProRule" id="PRU00050"/>
    </source>
</evidence>
<dbReference type="Pfam" id="PF01339">
    <property type="entry name" value="CheB_methylest"/>
    <property type="match status" value="1"/>
</dbReference>
<comment type="domain">
    <text evidence="6">Contains a C-terminal catalytic domain, and an N-terminal region which modulates catalytic activity.</text>
</comment>
<proteinExistence type="inferred from homology"/>
<accession>A0AAW4WE26</accession>
<keyword evidence="3 6" id="KW-0378">Hydrolase</keyword>
<feature type="modified residue" description="4-aspartylphosphate" evidence="6 8">
    <location>
        <position position="55"/>
    </location>
</feature>
<protein>
    <recommendedName>
        <fullName evidence="6">Protein-glutamate methylesterase/protein-glutamine glutaminase</fullName>
        <ecNumber evidence="6">3.1.1.61</ecNumber>
        <ecNumber evidence="6">3.5.1.44</ecNumber>
    </recommendedName>
</protein>
<dbReference type="Gene3D" id="3.40.50.2300">
    <property type="match status" value="1"/>
</dbReference>
<evidence type="ECO:0000256" key="2">
    <source>
        <dbReference type="ARBA" id="ARBA00022500"/>
    </source>
</evidence>
<dbReference type="HAMAP" id="MF_00099">
    <property type="entry name" value="CheB_chemtxs"/>
    <property type="match status" value="1"/>
</dbReference>
<dbReference type="RefSeq" id="WP_117699041.1">
    <property type="nucleotide sequence ID" value="NZ_JAJEQW010000003.1"/>
</dbReference>
<dbReference type="GO" id="GO:0005737">
    <property type="term" value="C:cytoplasm"/>
    <property type="evidence" value="ECO:0007669"/>
    <property type="project" value="UniProtKB-SubCell"/>
</dbReference>
<dbReference type="NCBIfam" id="NF001965">
    <property type="entry name" value="PRK00742.1"/>
    <property type="match status" value="1"/>
</dbReference>
<evidence type="ECO:0000256" key="3">
    <source>
        <dbReference type="ARBA" id="ARBA00022801"/>
    </source>
</evidence>
<feature type="active site" evidence="6 7">
    <location>
        <position position="296"/>
    </location>
</feature>
<dbReference type="PANTHER" id="PTHR42872">
    <property type="entry name" value="PROTEIN-GLUTAMATE METHYLESTERASE/PROTEIN-GLUTAMINE GLUTAMINASE"/>
    <property type="match status" value="1"/>
</dbReference>
<dbReference type="InterPro" id="IPR035909">
    <property type="entry name" value="CheB_C"/>
</dbReference>
<name>A0AAW4WE26_9FIRM</name>
<evidence type="ECO:0000256" key="6">
    <source>
        <dbReference type="HAMAP-Rule" id="MF_00099"/>
    </source>
</evidence>
<evidence type="ECO:0000313" key="11">
    <source>
        <dbReference type="EMBL" id="MCC2241564.1"/>
    </source>
</evidence>
<dbReference type="EMBL" id="JAJEQW010000003">
    <property type="protein sequence ID" value="MCC2241564.1"/>
    <property type="molecule type" value="Genomic_DNA"/>
</dbReference>
<dbReference type="CDD" id="cd17541">
    <property type="entry name" value="REC_CheB-like"/>
    <property type="match status" value="1"/>
</dbReference>
<dbReference type="Gene3D" id="3.40.50.180">
    <property type="entry name" value="Methylesterase CheB, C-terminal domain"/>
    <property type="match status" value="1"/>
</dbReference>
<comment type="similarity">
    <text evidence="6">Belongs to the CheB family.</text>
</comment>
<dbReference type="Pfam" id="PF00072">
    <property type="entry name" value="Response_reg"/>
    <property type="match status" value="1"/>
</dbReference>
<evidence type="ECO:0000256" key="4">
    <source>
        <dbReference type="ARBA" id="ARBA00024867"/>
    </source>
</evidence>
<keyword evidence="1 6" id="KW-0963">Cytoplasm</keyword>
<comment type="catalytic activity">
    <reaction evidence="5 6">
        <text>[protein]-L-glutamate 5-O-methyl ester + H2O = L-glutamyl-[protein] + methanol + H(+)</text>
        <dbReference type="Rhea" id="RHEA:23236"/>
        <dbReference type="Rhea" id="RHEA-COMP:10208"/>
        <dbReference type="Rhea" id="RHEA-COMP:10311"/>
        <dbReference type="ChEBI" id="CHEBI:15377"/>
        <dbReference type="ChEBI" id="CHEBI:15378"/>
        <dbReference type="ChEBI" id="CHEBI:17790"/>
        <dbReference type="ChEBI" id="CHEBI:29973"/>
        <dbReference type="ChEBI" id="CHEBI:82795"/>
        <dbReference type="EC" id="3.1.1.61"/>
    </reaction>
</comment>
<evidence type="ECO:0000256" key="5">
    <source>
        <dbReference type="ARBA" id="ARBA00048267"/>
    </source>
</evidence>
<dbReference type="GO" id="GO:0006935">
    <property type="term" value="P:chemotaxis"/>
    <property type="evidence" value="ECO:0007669"/>
    <property type="project" value="UniProtKB-UniRule"/>
</dbReference>
<dbReference type="PROSITE" id="PS50122">
    <property type="entry name" value="CHEB"/>
    <property type="match status" value="1"/>
</dbReference>
<keyword evidence="6 8" id="KW-0597">Phosphoprotein</keyword>
<feature type="active site" evidence="6 7">
    <location>
        <position position="172"/>
    </location>
</feature>
<comment type="catalytic activity">
    <reaction evidence="6">
        <text>L-glutaminyl-[protein] + H2O = L-glutamyl-[protein] + NH4(+)</text>
        <dbReference type="Rhea" id="RHEA:16441"/>
        <dbReference type="Rhea" id="RHEA-COMP:10207"/>
        <dbReference type="Rhea" id="RHEA-COMP:10208"/>
        <dbReference type="ChEBI" id="CHEBI:15377"/>
        <dbReference type="ChEBI" id="CHEBI:28938"/>
        <dbReference type="ChEBI" id="CHEBI:29973"/>
        <dbReference type="ChEBI" id="CHEBI:30011"/>
        <dbReference type="EC" id="3.5.1.44"/>
    </reaction>
</comment>